<accession>A0A6G1QSH8</accession>
<evidence type="ECO:0000313" key="3">
    <source>
        <dbReference type="Proteomes" id="UP000503349"/>
    </source>
</evidence>
<gene>
    <name evidence="2" type="ORF">EXN66_Car021243</name>
</gene>
<dbReference type="Pfam" id="PF04749">
    <property type="entry name" value="PLAC8"/>
    <property type="match status" value="1"/>
</dbReference>
<evidence type="ECO:0000313" key="2">
    <source>
        <dbReference type="EMBL" id="KAF3705552.1"/>
    </source>
</evidence>
<dbReference type="PANTHER" id="PTHR15907">
    <property type="entry name" value="DUF614 FAMILY PROTEIN-RELATED"/>
    <property type="match status" value="1"/>
</dbReference>
<dbReference type="AlphaFoldDB" id="A0A6G1QSH8"/>
<dbReference type="NCBIfam" id="TIGR01571">
    <property type="entry name" value="A_thal_Cys_rich"/>
    <property type="match status" value="1"/>
</dbReference>
<comment type="similarity">
    <text evidence="1">Belongs to the cornifelin family.</text>
</comment>
<reference evidence="3" key="2">
    <citation type="submission" date="2019-02" db="EMBL/GenBank/DDBJ databases">
        <title>Opniocepnalus argus Var Kimnra genome.</title>
        <authorList>
            <person name="Zhou C."/>
            <person name="Xiao S."/>
        </authorList>
    </citation>
    <scope>NUCLEOTIDE SEQUENCE [LARGE SCALE GENOMIC DNA]</scope>
</reference>
<dbReference type="InterPro" id="IPR006461">
    <property type="entry name" value="PLAC_motif_containing"/>
</dbReference>
<proteinExistence type="inferred from homology"/>
<evidence type="ECO:0000256" key="1">
    <source>
        <dbReference type="ARBA" id="ARBA00009024"/>
    </source>
</evidence>
<dbReference type="EMBL" id="CM015733">
    <property type="protein sequence ID" value="KAF3705552.1"/>
    <property type="molecule type" value="Genomic_DNA"/>
</dbReference>
<organism evidence="2 3">
    <name type="scientific">Channa argus</name>
    <name type="common">Northern snakehead</name>
    <name type="synonym">Ophicephalus argus</name>
    <dbReference type="NCBI Taxonomy" id="215402"/>
    <lineage>
        <taxon>Eukaryota</taxon>
        <taxon>Metazoa</taxon>
        <taxon>Chordata</taxon>
        <taxon>Craniata</taxon>
        <taxon>Vertebrata</taxon>
        <taxon>Euteleostomi</taxon>
        <taxon>Actinopterygii</taxon>
        <taxon>Neopterygii</taxon>
        <taxon>Teleostei</taxon>
        <taxon>Neoteleostei</taxon>
        <taxon>Acanthomorphata</taxon>
        <taxon>Anabantaria</taxon>
        <taxon>Anabantiformes</taxon>
        <taxon>Channoidei</taxon>
        <taxon>Channidae</taxon>
        <taxon>Channa</taxon>
    </lineage>
</organism>
<sequence length="237" mass="26452">MADPWKLDLTKHTVGFSLYIAVPPLGNTMPSTVIISQPQPMTEAQNTQHWTSGICDCWDDVPEFPSLDAIMSSTMVVRQPQPTMVAQNSQEWGSDICDCCDDVPEYAIMNSSTMIVTQPQPVMVAQDSEEWGSKICDCCQDVPECCFAFWCCPCFACTISKKYGECLCLPLLDIFGGLISPITMSMRVSMRQRYGIKGTMCNDCVCSTFCTSCVWCQMSREMKRRNIPIVLVGAKYT</sequence>
<name>A0A6G1QSH8_CHAAH</name>
<reference evidence="2 3" key="1">
    <citation type="submission" date="2019-02" db="EMBL/GenBank/DDBJ databases">
        <title>Opniocepnalus argus genome.</title>
        <authorList>
            <person name="Zhou C."/>
            <person name="Xiao S."/>
        </authorList>
    </citation>
    <scope>NUCLEOTIDE SEQUENCE [LARGE SCALE GENOMIC DNA]</scope>
    <source>
        <strain evidence="2">OARG1902GOOAL</strain>
        <tissue evidence="2">Muscle</tissue>
    </source>
</reference>
<dbReference type="Proteomes" id="UP000503349">
    <property type="component" value="Chromosome 22"/>
</dbReference>
<protein>
    <submittedName>
        <fullName evidence="2">Cornifelin-like protein B</fullName>
    </submittedName>
</protein>
<keyword evidence="3" id="KW-1185">Reference proteome</keyword>